<dbReference type="GO" id="GO:0009432">
    <property type="term" value="P:SOS response"/>
    <property type="evidence" value="ECO:0007669"/>
    <property type="project" value="UniProtKB-KW"/>
</dbReference>
<evidence type="ECO:0000256" key="5">
    <source>
        <dbReference type="ARBA" id="ARBA00023236"/>
    </source>
</evidence>
<sequence length="423" mass="46679">MTTFALIDGNSFYASCERVFRPDLAGRPIVVLSNNDGCVVAASAEAKALPGLRMFGPYFEIADVCRQHDVAVFSSNYALYGDMSRRMMRVLAEFAPVQEVYSIDECFLDVTGMDGREFDLHGYRMREAVLRRVGIPTCVGIGPSKTLAKLANKLAKKLPQFAGVFSWDWGTPAEADRFMAGIRAGDVWGIGGRLAEQLQAMGICSALHLKQADPRQIKRRFNVVVERTVAELNGVSCLELEDVAPSKQQIIASRSFSQKVKDLDTLTASVSHHAARAAEKLRAQGSTARMVAVSISTSPFSDVAQYRGYIVVPLIQASDDTIEITRAALAGLRAIYRRGYLYHKAGIMLLEIGPRGVVQSDLFATPPDPRRRQLMGTLDAINREFGRGTLLLASEALTPRWQMRQDVRSPRYTTRLDELLVVA</sequence>
<reference evidence="7 8" key="1">
    <citation type="submission" date="2017-05" db="EMBL/GenBank/DDBJ databases">
        <title>Chromobacterium violaceum GHPS1 isolated from Hydrocarbon polluted soil in French Guiana display an awesome secondary metabolite arsenal and a battery of drug and heavy-metal-resistance and detoxification of xenobiotics proteins.</title>
        <authorList>
            <person name="Belbahri L."/>
        </authorList>
    </citation>
    <scope>NUCLEOTIDE SEQUENCE [LARGE SCALE GENOMIC DNA]</scope>
    <source>
        <strain evidence="7 8">GHPS1</strain>
    </source>
</reference>
<dbReference type="GO" id="GO:0003684">
    <property type="term" value="F:damaged DNA binding"/>
    <property type="evidence" value="ECO:0007669"/>
    <property type="project" value="InterPro"/>
</dbReference>
<dbReference type="Gene3D" id="3.40.1170.60">
    <property type="match status" value="1"/>
</dbReference>
<dbReference type="CDD" id="cd01700">
    <property type="entry name" value="PolY_Pol_V_umuC"/>
    <property type="match status" value="1"/>
</dbReference>
<dbReference type="Proteomes" id="UP000196342">
    <property type="component" value="Unassembled WGS sequence"/>
</dbReference>
<proteinExistence type="inferred from homology"/>
<protein>
    <submittedName>
        <fullName evidence="7">DNA polymerase V subunit UmuC</fullName>
    </submittedName>
</protein>
<evidence type="ECO:0000313" key="7">
    <source>
        <dbReference type="EMBL" id="OVE49569.1"/>
    </source>
</evidence>
<dbReference type="Pfam" id="PF00817">
    <property type="entry name" value="IMS"/>
    <property type="match status" value="1"/>
</dbReference>
<dbReference type="InterPro" id="IPR043128">
    <property type="entry name" value="Rev_trsase/Diguanyl_cyclase"/>
</dbReference>
<dbReference type="Pfam" id="PF13438">
    <property type="entry name" value="DUF4113"/>
    <property type="match status" value="1"/>
</dbReference>
<dbReference type="Gene3D" id="3.30.70.270">
    <property type="match status" value="1"/>
</dbReference>
<keyword evidence="8" id="KW-1185">Reference proteome</keyword>
<dbReference type="NCBIfam" id="NF002955">
    <property type="entry name" value="PRK03609.1"/>
    <property type="match status" value="1"/>
</dbReference>
<organism evidence="7 8">
    <name type="scientific">Chromobacterium violaceum</name>
    <dbReference type="NCBI Taxonomy" id="536"/>
    <lineage>
        <taxon>Bacteria</taxon>
        <taxon>Pseudomonadati</taxon>
        <taxon>Pseudomonadota</taxon>
        <taxon>Betaproteobacteria</taxon>
        <taxon>Neisseriales</taxon>
        <taxon>Chromobacteriaceae</taxon>
        <taxon>Chromobacterium</taxon>
    </lineage>
</organism>
<evidence type="ECO:0000256" key="3">
    <source>
        <dbReference type="ARBA" id="ARBA00023199"/>
    </source>
</evidence>
<dbReference type="InterPro" id="IPR025188">
    <property type="entry name" value="DUF4113"/>
</dbReference>
<accession>A0A202BDM1</accession>
<evidence type="ECO:0000256" key="1">
    <source>
        <dbReference type="ARBA" id="ARBA00010945"/>
    </source>
</evidence>
<gene>
    <name evidence="7" type="ORF">CBW21_06225</name>
</gene>
<evidence type="ECO:0000256" key="2">
    <source>
        <dbReference type="ARBA" id="ARBA00022763"/>
    </source>
</evidence>
<dbReference type="InterPro" id="IPR017961">
    <property type="entry name" value="DNA_pol_Y-fam_little_finger"/>
</dbReference>
<comment type="caution">
    <text evidence="7">The sequence shown here is derived from an EMBL/GenBank/DDBJ whole genome shotgun (WGS) entry which is preliminary data.</text>
</comment>
<keyword evidence="5" id="KW-0742">SOS response</keyword>
<dbReference type="GO" id="GO:0042276">
    <property type="term" value="P:error-prone translesion synthesis"/>
    <property type="evidence" value="ECO:0007669"/>
    <property type="project" value="TreeGrafter"/>
</dbReference>
<dbReference type="GO" id="GO:0005829">
    <property type="term" value="C:cytosol"/>
    <property type="evidence" value="ECO:0007669"/>
    <property type="project" value="TreeGrafter"/>
</dbReference>
<dbReference type="InterPro" id="IPR050116">
    <property type="entry name" value="DNA_polymerase-Y"/>
</dbReference>
<dbReference type="Pfam" id="PF11799">
    <property type="entry name" value="IMS_C"/>
    <property type="match status" value="1"/>
</dbReference>
<dbReference type="InterPro" id="IPR001126">
    <property type="entry name" value="UmuC"/>
</dbReference>
<dbReference type="EMBL" id="NHOO01000004">
    <property type="protein sequence ID" value="OVE49569.1"/>
    <property type="molecule type" value="Genomic_DNA"/>
</dbReference>
<evidence type="ECO:0000256" key="4">
    <source>
        <dbReference type="ARBA" id="ARBA00023204"/>
    </source>
</evidence>
<feature type="domain" description="UmuC" evidence="6">
    <location>
        <begin position="4"/>
        <end position="191"/>
    </location>
</feature>
<evidence type="ECO:0000259" key="6">
    <source>
        <dbReference type="PROSITE" id="PS50173"/>
    </source>
</evidence>
<dbReference type="PANTHER" id="PTHR11076:SF34">
    <property type="entry name" value="PROTEIN UMUC"/>
    <property type="match status" value="1"/>
</dbReference>
<keyword evidence="3" id="KW-0741">SOS mutagenesis</keyword>
<name>A0A202BDM1_CHRVL</name>
<comment type="similarity">
    <text evidence="1">Belongs to the DNA polymerase type-Y family.</text>
</comment>
<dbReference type="PANTHER" id="PTHR11076">
    <property type="entry name" value="DNA REPAIR POLYMERASE UMUC / TRANSFERASE FAMILY MEMBER"/>
    <property type="match status" value="1"/>
</dbReference>
<keyword evidence="4" id="KW-0234">DNA repair</keyword>
<dbReference type="Gene3D" id="1.10.150.20">
    <property type="entry name" value="5' to 3' exonuclease, C-terminal subdomain"/>
    <property type="match status" value="1"/>
</dbReference>
<dbReference type="InterPro" id="IPR043502">
    <property type="entry name" value="DNA/RNA_pol_sf"/>
</dbReference>
<dbReference type="AlphaFoldDB" id="A0A202BDM1"/>
<dbReference type="SUPFAM" id="SSF56672">
    <property type="entry name" value="DNA/RNA polymerases"/>
    <property type="match status" value="1"/>
</dbReference>
<dbReference type="GO" id="GO:0006281">
    <property type="term" value="P:DNA repair"/>
    <property type="evidence" value="ECO:0007669"/>
    <property type="project" value="UniProtKB-KW"/>
</dbReference>
<evidence type="ECO:0000313" key="8">
    <source>
        <dbReference type="Proteomes" id="UP000196342"/>
    </source>
</evidence>
<dbReference type="GO" id="GO:0003887">
    <property type="term" value="F:DNA-directed DNA polymerase activity"/>
    <property type="evidence" value="ECO:0007669"/>
    <property type="project" value="TreeGrafter"/>
</dbReference>
<keyword evidence="2" id="KW-0227">DNA damage</keyword>
<dbReference type="PROSITE" id="PS50173">
    <property type="entry name" value="UMUC"/>
    <property type="match status" value="1"/>
</dbReference>